<name>A0A0A1VRQ2_MICAE</name>
<evidence type="ECO:0000313" key="2">
    <source>
        <dbReference type="EMBL" id="GAL92482.1"/>
    </source>
</evidence>
<dbReference type="AlphaFoldDB" id="A0A0A1VRQ2"/>
<organism evidence="2 3">
    <name type="scientific">Microcystis aeruginosa NIES-44</name>
    <dbReference type="NCBI Taxonomy" id="449439"/>
    <lineage>
        <taxon>Bacteria</taxon>
        <taxon>Bacillati</taxon>
        <taxon>Cyanobacteriota</taxon>
        <taxon>Cyanophyceae</taxon>
        <taxon>Oscillatoriophycideae</taxon>
        <taxon>Chroococcales</taxon>
        <taxon>Microcystaceae</taxon>
        <taxon>Microcystis</taxon>
    </lineage>
</organism>
<dbReference type="EMBL" id="BBPA01000021">
    <property type="protein sequence ID" value="GAL92482.1"/>
    <property type="molecule type" value="Genomic_DNA"/>
</dbReference>
<evidence type="ECO:0000256" key="1">
    <source>
        <dbReference type="SAM" id="SignalP"/>
    </source>
</evidence>
<proteinExistence type="predicted"/>
<evidence type="ECO:0000313" key="3">
    <source>
        <dbReference type="Proteomes" id="UP000030321"/>
    </source>
</evidence>
<comment type="caution">
    <text evidence="2">The sequence shown here is derived from an EMBL/GenBank/DDBJ whole genome shotgun (WGS) entry which is preliminary data.</text>
</comment>
<feature type="chain" id="PRO_5001981544" evidence="1">
    <location>
        <begin position="30"/>
        <end position="224"/>
    </location>
</feature>
<dbReference type="Proteomes" id="UP000030321">
    <property type="component" value="Unassembled WGS sequence"/>
</dbReference>
<sequence>MIKNRLIPTLALAGATSLAAMLTPVAAKAITYTVNRSWSSGSDNASLVGTVDVPIGSYTINSTGTPNPFTNVNLTLTVNGTPFTLDTVVIPSGSISGTGQFLVNATSSTLTFNTNVSGVDRARVRFQNSGNPFGNRRYEIGTFLDFFTGQLVNLEGSTASPGFTEVVASVSLPVTFGTAQTAQQVPEPASLFGLGVLGTLGVGSTLKRKLKPSKSAEKETTKVS</sequence>
<accession>A0A0A1VRQ2</accession>
<feature type="signal peptide" evidence="1">
    <location>
        <begin position="1"/>
        <end position="29"/>
    </location>
</feature>
<gene>
    <name evidence="2" type="ORF">N44_01040</name>
</gene>
<keyword evidence="1" id="KW-0732">Signal</keyword>
<protein>
    <submittedName>
        <fullName evidence="2">Uncharacterized protein</fullName>
    </submittedName>
</protein>
<dbReference type="NCBIfam" id="TIGR02595">
    <property type="entry name" value="PEP_CTERM"/>
    <property type="match status" value="1"/>
</dbReference>
<reference evidence="3" key="1">
    <citation type="journal article" date="2015" name="Genome">
        <title>Whole Genome Sequence of the Non-Microcystin-Producing Microcystis aeruginosa Strain NIES-44.</title>
        <authorList>
            <person name="Okano K."/>
            <person name="Miyata N."/>
            <person name="Ozaki Y."/>
        </authorList>
    </citation>
    <scope>NUCLEOTIDE SEQUENCE [LARGE SCALE GENOMIC DNA]</scope>
    <source>
        <strain evidence="3">NIES-44</strain>
    </source>
</reference>
<dbReference type="InterPro" id="IPR013424">
    <property type="entry name" value="Ice-binding_C"/>
</dbReference>
<dbReference type="RefSeq" id="WP_045358309.1">
    <property type="nucleotide sequence ID" value="NZ_BBPA01000021.1"/>
</dbReference>